<dbReference type="EMBL" id="CP033464">
    <property type="protein sequence ID" value="QDX92821.1"/>
    <property type="molecule type" value="Genomic_DNA"/>
</dbReference>
<dbReference type="PRINTS" id="PR00260">
    <property type="entry name" value="CHEMTRNSDUCR"/>
</dbReference>
<dbReference type="GO" id="GO:0006935">
    <property type="term" value="P:chemotaxis"/>
    <property type="evidence" value="ECO:0007669"/>
    <property type="project" value="InterPro"/>
</dbReference>
<dbReference type="InterPro" id="IPR004090">
    <property type="entry name" value="Chemotax_Me-accpt_rcpt"/>
</dbReference>
<sequence>MNTVKNWRVSKKIFSLIVLAAFFLIAVGSVGYYSIQKMNQNVDEIYFNRLIPAQWIGQIRTNLRAVDSYILETMLTTDPQKDQELLHLIDQRAKNTEELLHNISQKVADAEENRIFSDFKQALRVYQNTRTEVLNLAENNLNSEAYQVYVSKITPLSEKTKDLLEELTINNQDMAQKADEASDKTVIQSTWIIIVLTLVSLILCSGLGVFLSRMITRPLQDIEKLMHKAKEGDLTAYGTYQSKDEIGRLTTYFNEMIEQLHTIIKEVDSNAVRLSANAQELLVSSEQTSKATQHIATAIQEVANEAETQVKGMEESARAMEEMAIGINKIAESSSIVSEASNEATKEANNGNQIVQRAMEQMRDIQASVGESAVVIKQLGLRSNEIGEIVEVISNIASQTNLLSLNAAIEAVRAGEHGRGFSVVADEVRKLAEQSKESAENISSIIKQIQKETAIAVSTMEKGTYEVENGAATVQGAEEAFKQIVEVIGSIASEIEDVSAASQQMAAGSEQVSASVTEVEISAKMSHNNAQQVAAASQEQLVSVEKVSSAMQELEKMAQELQEMTSRFTLDKKG</sequence>
<dbReference type="Proteomes" id="UP000319432">
    <property type="component" value="Chromosome"/>
</dbReference>
<dbReference type="InterPro" id="IPR024478">
    <property type="entry name" value="HlyB_4HB_MCP"/>
</dbReference>
<dbReference type="GO" id="GO:0005886">
    <property type="term" value="C:plasma membrane"/>
    <property type="evidence" value="ECO:0007669"/>
    <property type="project" value="UniProtKB-SubCell"/>
</dbReference>
<dbReference type="PANTHER" id="PTHR32089">
    <property type="entry name" value="METHYL-ACCEPTING CHEMOTAXIS PROTEIN MCPB"/>
    <property type="match status" value="1"/>
</dbReference>
<keyword evidence="3" id="KW-0472">Membrane</keyword>
<protein>
    <submittedName>
        <fullName evidence="6">Methyl-accepting chemotaxis protein</fullName>
    </submittedName>
</protein>
<dbReference type="Pfam" id="PF00015">
    <property type="entry name" value="MCPsignal"/>
    <property type="match status" value="1"/>
</dbReference>
<dbReference type="SMART" id="SM00304">
    <property type="entry name" value="HAMP"/>
    <property type="match status" value="1"/>
</dbReference>
<keyword evidence="2" id="KW-1003">Cell membrane</keyword>
<dbReference type="Gene3D" id="6.10.340.10">
    <property type="match status" value="1"/>
</dbReference>
<gene>
    <name evidence="6" type="ORF">EEL30_11190</name>
</gene>
<dbReference type="SMART" id="SM00283">
    <property type="entry name" value="MA"/>
    <property type="match status" value="1"/>
</dbReference>
<dbReference type="CDD" id="cd06225">
    <property type="entry name" value="HAMP"/>
    <property type="match status" value="1"/>
</dbReference>
<evidence type="ECO:0000313" key="7">
    <source>
        <dbReference type="Proteomes" id="UP000319432"/>
    </source>
</evidence>
<dbReference type="CDD" id="cd11386">
    <property type="entry name" value="MCP_signal"/>
    <property type="match status" value="1"/>
</dbReference>
<evidence type="ECO:0000256" key="5">
    <source>
        <dbReference type="ARBA" id="ARBA00029447"/>
    </source>
</evidence>
<keyword evidence="4" id="KW-0807">Transducer</keyword>
<organism evidence="6 7">
    <name type="scientific">Brevibacillus laterosporus</name>
    <name type="common">Bacillus laterosporus</name>
    <dbReference type="NCBI Taxonomy" id="1465"/>
    <lineage>
        <taxon>Bacteria</taxon>
        <taxon>Bacillati</taxon>
        <taxon>Bacillota</taxon>
        <taxon>Bacilli</taxon>
        <taxon>Bacillales</taxon>
        <taxon>Paenibacillaceae</taxon>
        <taxon>Brevibacillus</taxon>
    </lineage>
</organism>
<dbReference type="Pfam" id="PF12729">
    <property type="entry name" value="4HB_MCP_1"/>
    <property type="match status" value="1"/>
</dbReference>
<evidence type="ECO:0000256" key="1">
    <source>
        <dbReference type="ARBA" id="ARBA00004236"/>
    </source>
</evidence>
<dbReference type="PANTHER" id="PTHR32089:SF112">
    <property type="entry name" value="LYSOZYME-LIKE PROTEIN-RELATED"/>
    <property type="match status" value="1"/>
</dbReference>
<dbReference type="AlphaFoldDB" id="A0A502I7Y4"/>
<proteinExistence type="inferred from homology"/>
<evidence type="ECO:0000313" key="6">
    <source>
        <dbReference type="EMBL" id="QDX92821.1"/>
    </source>
</evidence>
<accession>A0A502I7Y4</accession>
<dbReference type="GO" id="GO:0004888">
    <property type="term" value="F:transmembrane signaling receptor activity"/>
    <property type="evidence" value="ECO:0007669"/>
    <property type="project" value="InterPro"/>
</dbReference>
<evidence type="ECO:0000256" key="3">
    <source>
        <dbReference type="ARBA" id="ARBA00023136"/>
    </source>
</evidence>
<dbReference type="InterPro" id="IPR004089">
    <property type="entry name" value="MCPsignal_dom"/>
</dbReference>
<evidence type="ECO:0000256" key="4">
    <source>
        <dbReference type="ARBA" id="ARBA00023224"/>
    </source>
</evidence>
<dbReference type="GO" id="GO:0007165">
    <property type="term" value="P:signal transduction"/>
    <property type="evidence" value="ECO:0007669"/>
    <property type="project" value="UniProtKB-KW"/>
</dbReference>
<dbReference type="SUPFAM" id="SSF58104">
    <property type="entry name" value="Methyl-accepting chemotaxis protein (MCP) signaling domain"/>
    <property type="match status" value="1"/>
</dbReference>
<comment type="similarity">
    <text evidence="5">Belongs to the methyl-accepting chemotaxis (MCP) protein family.</text>
</comment>
<reference evidence="6 7" key="1">
    <citation type="submission" date="2018-11" db="EMBL/GenBank/DDBJ databases">
        <title>Phylogenetic determinants of toxin gene distribution in genomes of Brevibacillus laterosporus.</title>
        <authorList>
            <person name="Glare T.R."/>
            <person name="Durrant A."/>
            <person name="Berry C."/>
            <person name="Palma L."/>
            <person name="Ormskirk M."/>
            <person name="Cox M.O."/>
        </authorList>
    </citation>
    <scope>NUCLEOTIDE SEQUENCE [LARGE SCALE GENOMIC DNA]</scope>
    <source>
        <strain evidence="6 7">1821L</strain>
    </source>
</reference>
<dbReference type="InterPro" id="IPR003660">
    <property type="entry name" value="HAMP_dom"/>
</dbReference>
<name>A0A502I7Y4_BRELA</name>
<dbReference type="PROSITE" id="PS50111">
    <property type="entry name" value="CHEMOTAXIS_TRANSDUC_2"/>
    <property type="match status" value="1"/>
</dbReference>
<dbReference type="PROSITE" id="PS50885">
    <property type="entry name" value="HAMP"/>
    <property type="match status" value="1"/>
</dbReference>
<dbReference type="OrthoDB" id="358716at2"/>
<comment type="subcellular location">
    <subcellularLocation>
        <location evidence="1">Cell membrane</location>
    </subcellularLocation>
</comment>
<dbReference type="Pfam" id="PF00672">
    <property type="entry name" value="HAMP"/>
    <property type="match status" value="1"/>
</dbReference>
<dbReference type="Gene3D" id="1.10.287.950">
    <property type="entry name" value="Methyl-accepting chemotaxis protein"/>
    <property type="match status" value="1"/>
</dbReference>
<evidence type="ECO:0000256" key="2">
    <source>
        <dbReference type="ARBA" id="ARBA00022475"/>
    </source>
</evidence>
<keyword evidence="7" id="KW-1185">Reference proteome</keyword>